<dbReference type="SMART" id="SM00331">
    <property type="entry name" value="PP2C_SIG"/>
    <property type="match status" value="1"/>
</dbReference>
<evidence type="ECO:0000259" key="3">
    <source>
        <dbReference type="SMART" id="SM00331"/>
    </source>
</evidence>
<feature type="transmembrane region" description="Helical" evidence="2">
    <location>
        <begin position="39"/>
        <end position="67"/>
    </location>
</feature>
<gene>
    <name evidence="4" type="ORF">COY37_10215</name>
</gene>
<keyword evidence="2" id="KW-0812">Transmembrane</keyword>
<dbReference type="PANTHER" id="PTHR43156:SF2">
    <property type="entry name" value="STAGE II SPORULATION PROTEIN E"/>
    <property type="match status" value="1"/>
</dbReference>
<dbReference type="SUPFAM" id="SSF81606">
    <property type="entry name" value="PP2C-like"/>
    <property type="match status" value="1"/>
</dbReference>
<proteinExistence type="predicted"/>
<dbReference type="Proteomes" id="UP000230956">
    <property type="component" value="Unassembled WGS sequence"/>
</dbReference>
<protein>
    <recommendedName>
        <fullName evidence="3">PPM-type phosphatase domain-containing protein</fullName>
    </recommendedName>
</protein>
<dbReference type="PANTHER" id="PTHR43156">
    <property type="entry name" value="STAGE II SPORULATION PROTEIN E-RELATED"/>
    <property type="match status" value="1"/>
</dbReference>
<dbReference type="Gene3D" id="3.60.40.10">
    <property type="entry name" value="PPM-type phosphatase domain"/>
    <property type="match status" value="1"/>
</dbReference>
<evidence type="ECO:0000256" key="1">
    <source>
        <dbReference type="ARBA" id="ARBA00022801"/>
    </source>
</evidence>
<sequence>MSKGVKTLIAVGTLLASVAIGLADTLTGVTPDITILYLIPIILATVYVGLAYGLFVSMVAAAAELIFHTQLGIETGLDLGLDVALHFLVFNLVALLIGRLIVQLRIIRELEEKRSYDLGIAKDVHKSVFAPFPPSYKNLTIASKVAFARELGGDYYHVATVGDKLFFCIADISGKSISAALFSAMLHQNITEALEHTGNLTELVARVNAHIYSALSENMFITLFCCLIDDNGISFVNAGHETPLLYSRQVGDIKRLESRMTLPIGIVPDLGIETKTEPFLAGDVLLAFTDGVTDSENFRDKPYERLEAALYANSDSNPQDIINIVYQRTISDNNDIPFDDIVITCIKRRD</sequence>
<organism evidence="4 5">
    <name type="scientific">Candidatus Aquicultor secundus</name>
    <dbReference type="NCBI Taxonomy" id="1973895"/>
    <lineage>
        <taxon>Bacteria</taxon>
        <taxon>Bacillati</taxon>
        <taxon>Actinomycetota</taxon>
        <taxon>Candidatus Aquicultoria</taxon>
        <taxon>Candidatus Aquicultorales</taxon>
        <taxon>Candidatus Aquicultoraceae</taxon>
        <taxon>Candidatus Aquicultor</taxon>
    </lineage>
</organism>
<evidence type="ECO:0000256" key="2">
    <source>
        <dbReference type="SAM" id="Phobius"/>
    </source>
</evidence>
<dbReference type="RefSeq" id="WP_286677780.1">
    <property type="nucleotide sequence ID" value="NZ_MNXI01000032.1"/>
</dbReference>
<dbReference type="InterPro" id="IPR001932">
    <property type="entry name" value="PPM-type_phosphatase-like_dom"/>
</dbReference>
<keyword evidence="2" id="KW-0472">Membrane</keyword>
<dbReference type="InterPro" id="IPR052016">
    <property type="entry name" value="Bact_Sigma-Reg"/>
</dbReference>
<reference evidence="5" key="1">
    <citation type="submission" date="2017-09" db="EMBL/GenBank/DDBJ databases">
        <title>Depth-based differentiation of microbial function through sediment-hosted aquifers and enrichment of novel symbionts in the deep terrestrial subsurface.</title>
        <authorList>
            <person name="Probst A.J."/>
            <person name="Ladd B."/>
            <person name="Jarett J.K."/>
            <person name="Geller-Mcgrath D.E."/>
            <person name="Sieber C.M.K."/>
            <person name="Emerson J.B."/>
            <person name="Anantharaman K."/>
            <person name="Thomas B.C."/>
            <person name="Malmstrom R."/>
            <person name="Stieglmeier M."/>
            <person name="Klingl A."/>
            <person name="Woyke T."/>
            <person name="Ryan C.M."/>
            <person name="Banfield J.F."/>
        </authorList>
    </citation>
    <scope>NUCLEOTIDE SEQUENCE [LARGE SCALE GENOMIC DNA]</scope>
</reference>
<feature type="transmembrane region" description="Helical" evidence="2">
    <location>
        <begin position="79"/>
        <end position="102"/>
    </location>
</feature>
<dbReference type="GO" id="GO:0016791">
    <property type="term" value="F:phosphatase activity"/>
    <property type="evidence" value="ECO:0007669"/>
    <property type="project" value="TreeGrafter"/>
</dbReference>
<accession>A0A2M7T5L3</accession>
<dbReference type="AlphaFoldDB" id="A0A2M7T5L3"/>
<feature type="domain" description="PPM-type phosphatase" evidence="3">
    <location>
        <begin position="136"/>
        <end position="348"/>
    </location>
</feature>
<dbReference type="Pfam" id="PF07228">
    <property type="entry name" value="SpoIIE"/>
    <property type="match status" value="1"/>
</dbReference>
<keyword evidence="1" id="KW-0378">Hydrolase</keyword>
<evidence type="ECO:0000313" key="5">
    <source>
        <dbReference type="Proteomes" id="UP000230956"/>
    </source>
</evidence>
<dbReference type="EMBL" id="PFNG01000237">
    <property type="protein sequence ID" value="PIZ35514.1"/>
    <property type="molecule type" value="Genomic_DNA"/>
</dbReference>
<comment type="caution">
    <text evidence="4">The sequence shown here is derived from an EMBL/GenBank/DDBJ whole genome shotgun (WGS) entry which is preliminary data.</text>
</comment>
<name>A0A2M7T5L3_9ACTN</name>
<dbReference type="InterPro" id="IPR036457">
    <property type="entry name" value="PPM-type-like_dom_sf"/>
</dbReference>
<evidence type="ECO:0000313" key="4">
    <source>
        <dbReference type="EMBL" id="PIZ35514.1"/>
    </source>
</evidence>
<keyword evidence="2" id="KW-1133">Transmembrane helix</keyword>